<dbReference type="EMBL" id="JBEDUW010000005">
    <property type="protein sequence ID" value="KAK9929770.1"/>
    <property type="molecule type" value="Genomic_DNA"/>
</dbReference>
<name>A0AAW1X0E4_RUBAR</name>
<protein>
    <submittedName>
        <fullName evidence="1">Uncharacterized protein</fullName>
    </submittedName>
</protein>
<keyword evidence="2" id="KW-1185">Reference proteome</keyword>
<sequence>MYTTTCFGGRHYLFGFPSPPLTITPTKNVPDKVMNHSCLFFFFSLLCRRQSHVTMGAIGLGTHHHCRCKPATVAAQFRQLCFLQVRRGWRFGSAADEDENGVVGVDLQWVDEGCRA</sequence>
<evidence type="ECO:0000313" key="2">
    <source>
        <dbReference type="Proteomes" id="UP001457282"/>
    </source>
</evidence>
<comment type="caution">
    <text evidence="1">The sequence shown here is derived from an EMBL/GenBank/DDBJ whole genome shotgun (WGS) entry which is preliminary data.</text>
</comment>
<gene>
    <name evidence="1" type="ORF">M0R45_026853</name>
</gene>
<evidence type="ECO:0000313" key="1">
    <source>
        <dbReference type="EMBL" id="KAK9929770.1"/>
    </source>
</evidence>
<proteinExistence type="predicted"/>
<dbReference type="AlphaFoldDB" id="A0AAW1X0E4"/>
<dbReference type="Proteomes" id="UP001457282">
    <property type="component" value="Unassembled WGS sequence"/>
</dbReference>
<organism evidence="1 2">
    <name type="scientific">Rubus argutus</name>
    <name type="common">Southern blackberry</name>
    <dbReference type="NCBI Taxonomy" id="59490"/>
    <lineage>
        <taxon>Eukaryota</taxon>
        <taxon>Viridiplantae</taxon>
        <taxon>Streptophyta</taxon>
        <taxon>Embryophyta</taxon>
        <taxon>Tracheophyta</taxon>
        <taxon>Spermatophyta</taxon>
        <taxon>Magnoliopsida</taxon>
        <taxon>eudicotyledons</taxon>
        <taxon>Gunneridae</taxon>
        <taxon>Pentapetalae</taxon>
        <taxon>rosids</taxon>
        <taxon>fabids</taxon>
        <taxon>Rosales</taxon>
        <taxon>Rosaceae</taxon>
        <taxon>Rosoideae</taxon>
        <taxon>Rosoideae incertae sedis</taxon>
        <taxon>Rubus</taxon>
    </lineage>
</organism>
<accession>A0AAW1X0E4</accession>
<reference evidence="1 2" key="1">
    <citation type="journal article" date="2023" name="G3 (Bethesda)">
        <title>A chromosome-length genome assembly and annotation of blackberry (Rubus argutus, cv. 'Hillquist').</title>
        <authorList>
            <person name="Bruna T."/>
            <person name="Aryal R."/>
            <person name="Dudchenko O."/>
            <person name="Sargent D.J."/>
            <person name="Mead D."/>
            <person name="Buti M."/>
            <person name="Cavallini A."/>
            <person name="Hytonen T."/>
            <person name="Andres J."/>
            <person name="Pham M."/>
            <person name="Weisz D."/>
            <person name="Mascagni F."/>
            <person name="Usai G."/>
            <person name="Natali L."/>
            <person name="Bassil N."/>
            <person name="Fernandez G.E."/>
            <person name="Lomsadze A."/>
            <person name="Armour M."/>
            <person name="Olukolu B."/>
            <person name="Poorten T."/>
            <person name="Britton C."/>
            <person name="Davik J."/>
            <person name="Ashrafi H."/>
            <person name="Aiden E.L."/>
            <person name="Borodovsky M."/>
            <person name="Worthington M."/>
        </authorList>
    </citation>
    <scope>NUCLEOTIDE SEQUENCE [LARGE SCALE GENOMIC DNA]</scope>
    <source>
        <strain evidence="1">PI 553951</strain>
    </source>
</reference>